<comment type="caution">
    <text evidence="2">The sequence shown here is derived from an EMBL/GenBank/DDBJ whole genome shotgun (WGS) entry which is preliminary data.</text>
</comment>
<accession>A0AAV6IRG5</accession>
<protein>
    <recommendedName>
        <fullName evidence="4">C2H2-type domain-containing protein</fullName>
    </recommendedName>
</protein>
<keyword evidence="3" id="KW-1185">Reference proteome</keyword>
<feature type="region of interest" description="Disordered" evidence="1">
    <location>
        <begin position="51"/>
        <end position="77"/>
    </location>
</feature>
<feature type="compositionally biased region" description="Basic residues" evidence="1">
    <location>
        <begin position="55"/>
        <end position="77"/>
    </location>
</feature>
<evidence type="ECO:0000313" key="3">
    <source>
        <dbReference type="Proteomes" id="UP000823749"/>
    </source>
</evidence>
<dbReference type="EMBL" id="JACTNZ010000010">
    <property type="protein sequence ID" value="KAG5530064.1"/>
    <property type="molecule type" value="Genomic_DNA"/>
</dbReference>
<evidence type="ECO:0000313" key="2">
    <source>
        <dbReference type="EMBL" id="KAG5530064.1"/>
    </source>
</evidence>
<organism evidence="2 3">
    <name type="scientific">Rhododendron griersonianum</name>
    <dbReference type="NCBI Taxonomy" id="479676"/>
    <lineage>
        <taxon>Eukaryota</taxon>
        <taxon>Viridiplantae</taxon>
        <taxon>Streptophyta</taxon>
        <taxon>Embryophyta</taxon>
        <taxon>Tracheophyta</taxon>
        <taxon>Spermatophyta</taxon>
        <taxon>Magnoliopsida</taxon>
        <taxon>eudicotyledons</taxon>
        <taxon>Gunneridae</taxon>
        <taxon>Pentapetalae</taxon>
        <taxon>asterids</taxon>
        <taxon>Ericales</taxon>
        <taxon>Ericaceae</taxon>
        <taxon>Ericoideae</taxon>
        <taxon>Rhodoreae</taxon>
        <taxon>Rhododendron</taxon>
    </lineage>
</organism>
<gene>
    <name evidence="2" type="ORF">RHGRI_030432</name>
</gene>
<name>A0AAV6IRG5_9ERIC</name>
<dbReference type="AlphaFoldDB" id="A0AAV6IRG5"/>
<evidence type="ECO:0000256" key="1">
    <source>
        <dbReference type="SAM" id="MobiDB-lite"/>
    </source>
</evidence>
<evidence type="ECO:0008006" key="4">
    <source>
        <dbReference type="Google" id="ProtNLM"/>
    </source>
</evidence>
<proteinExistence type="predicted"/>
<sequence>MASQVECVHCPPATFFPEGLKSHNASKHSTFKVGCHCGNAFTNDNALAQHVSEKHSKRQRHKLVGNHKLNKKGNKKN</sequence>
<dbReference type="Proteomes" id="UP000823749">
    <property type="component" value="Chromosome 10"/>
</dbReference>
<reference evidence="2" key="1">
    <citation type="submission" date="2020-08" db="EMBL/GenBank/DDBJ databases">
        <title>Plant Genome Project.</title>
        <authorList>
            <person name="Zhang R.-G."/>
        </authorList>
    </citation>
    <scope>NUCLEOTIDE SEQUENCE</scope>
    <source>
        <strain evidence="2">WSP0</strain>
        <tissue evidence="2">Leaf</tissue>
    </source>
</reference>